<gene>
    <name evidence="5" type="ORF">GCM10009105_24010</name>
</gene>
<dbReference type="PRINTS" id="PR00778">
    <property type="entry name" value="HTHARSR"/>
</dbReference>
<organism evidence="5 6">
    <name type="scientific">Dokdonella soli</name>
    <dbReference type="NCBI Taxonomy" id="529810"/>
    <lineage>
        <taxon>Bacteria</taxon>
        <taxon>Pseudomonadati</taxon>
        <taxon>Pseudomonadota</taxon>
        <taxon>Gammaproteobacteria</taxon>
        <taxon>Lysobacterales</taxon>
        <taxon>Rhodanobacteraceae</taxon>
        <taxon>Dokdonella</taxon>
    </lineage>
</organism>
<dbReference type="CDD" id="cd00090">
    <property type="entry name" value="HTH_ARSR"/>
    <property type="match status" value="1"/>
</dbReference>
<dbReference type="RefSeq" id="WP_343791390.1">
    <property type="nucleotide sequence ID" value="NZ_BAAAEU010000010.1"/>
</dbReference>
<dbReference type="SUPFAM" id="SSF46785">
    <property type="entry name" value="Winged helix' DNA-binding domain"/>
    <property type="match status" value="1"/>
</dbReference>
<comment type="caution">
    <text evidence="5">The sequence shown here is derived from an EMBL/GenBank/DDBJ whole genome shotgun (WGS) entry which is preliminary data.</text>
</comment>
<evidence type="ECO:0000313" key="5">
    <source>
        <dbReference type="EMBL" id="GAA0717079.1"/>
    </source>
</evidence>
<evidence type="ECO:0000256" key="3">
    <source>
        <dbReference type="ARBA" id="ARBA00023163"/>
    </source>
</evidence>
<dbReference type="InterPro" id="IPR036390">
    <property type="entry name" value="WH_DNA-bd_sf"/>
</dbReference>
<keyword evidence="1" id="KW-0805">Transcription regulation</keyword>
<accession>A0ABN1ILW4</accession>
<dbReference type="Proteomes" id="UP001501523">
    <property type="component" value="Unassembled WGS sequence"/>
</dbReference>
<dbReference type="InterPro" id="IPR011991">
    <property type="entry name" value="ArsR-like_HTH"/>
</dbReference>
<protein>
    <submittedName>
        <fullName evidence="5">Metalloregulator ArsR/SmtB family transcription factor</fullName>
    </submittedName>
</protein>
<dbReference type="PROSITE" id="PS50987">
    <property type="entry name" value="HTH_ARSR_2"/>
    <property type="match status" value="1"/>
</dbReference>
<dbReference type="EMBL" id="BAAAEU010000010">
    <property type="protein sequence ID" value="GAA0717079.1"/>
    <property type="molecule type" value="Genomic_DNA"/>
</dbReference>
<dbReference type="Pfam" id="PF12840">
    <property type="entry name" value="HTH_20"/>
    <property type="match status" value="1"/>
</dbReference>
<evidence type="ECO:0000256" key="2">
    <source>
        <dbReference type="ARBA" id="ARBA00023125"/>
    </source>
</evidence>
<evidence type="ECO:0000259" key="4">
    <source>
        <dbReference type="PROSITE" id="PS50987"/>
    </source>
</evidence>
<feature type="domain" description="HTH arsR-type" evidence="4">
    <location>
        <begin position="1"/>
        <end position="91"/>
    </location>
</feature>
<dbReference type="PANTHER" id="PTHR43132:SF2">
    <property type="entry name" value="ARSENICAL RESISTANCE OPERON REPRESSOR ARSR-RELATED"/>
    <property type="match status" value="1"/>
</dbReference>
<dbReference type="SMART" id="SM00418">
    <property type="entry name" value="HTH_ARSR"/>
    <property type="match status" value="1"/>
</dbReference>
<dbReference type="NCBIfam" id="NF033788">
    <property type="entry name" value="HTH_metalloreg"/>
    <property type="match status" value="1"/>
</dbReference>
<dbReference type="InterPro" id="IPR001845">
    <property type="entry name" value="HTH_ArsR_DNA-bd_dom"/>
</dbReference>
<keyword evidence="2" id="KW-0238">DNA-binding</keyword>
<proteinExistence type="predicted"/>
<evidence type="ECO:0000313" key="6">
    <source>
        <dbReference type="Proteomes" id="UP001501523"/>
    </source>
</evidence>
<evidence type="ECO:0000256" key="1">
    <source>
        <dbReference type="ARBA" id="ARBA00023015"/>
    </source>
</evidence>
<dbReference type="Gene3D" id="1.10.10.10">
    <property type="entry name" value="Winged helix-like DNA-binding domain superfamily/Winged helix DNA-binding domain"/>
    <property type="match status" value="1"/>
</dbReference>
<keyword evidence="6" id="KW-1185">Reference proteome</keyword>
<sequence>MAVAALSALAHESRLAVYRLLVQAGPDGLAVGDLQAHTDIPPATLTHHLHALRRAGLIVDMRDGRSIVCHADYKQMNALLAFLTENCCGDASACVAGAVCKPAKPTRRTRS</sequence>
<dbReference type="InterPro" id="IPR051011">
    <property type="entry name" value="Metal_resp_trans_reg"/>
</dbReference>
<dbReference type="PANTHER" id="PTHR43132">
    <property type="entry name" value="ARSENICAL RESISTANCE OPERON REPRESSOR ARSR-RELATED"/>
    <property type="match status" value="1"/>
</dbReference>
<name>A0ABN1ILW4_9GAMM</name>
<dbReference type="InterPro" id="IPR036388">
    <property type="entry name" value="WH-like_DNA-bd_sf"/>
</dbReference>
<keyword evidence="3" id="KW-0804">Transcription</keyword>
<reference evidence="5 6" key="1">
    <citation type="journal article" date="2019" name="Int. J. Syst. Evol. Microbiol.">
        <title>The Global Catalogue of Microorganisms (GCM) 10K type strain sequencing project: providing services to taxonomists for standard genome sequencing and annotation.</title>
        <authorList>
            <consortium name="The Broad Institute Genomics Platform"/>
            <consortium name="The Broad Institute Genome Sequencing Center for Infectious Disease"/>
            <person name="Wu L."/>
            <person name="Ma J."/>
        </authorList>
    </citation>
    <scope>NUCLEOTIDE SEQUENCE [LARGE SCALE GENOMIC DNA]</scope>
    <source>
        <strain evidence="5 6">JCM 15421</strain>
    </source>
</reference>